<dbReference type="Pfam" id="PF00037">
    <property type="entry name" value="Fer4"/>
    <property type="match status" value="1"/>
</dbReference>
<evidence type="ECO:0000256" key="5">
    <source>
        <dbReference type="ARBA" id="ARBA00022857"/>
    </source>
</evidence>
<dbReference type="Proteomes" id="UP000037179">
    <property type="component" value="Unassembled WGS sequence"/>
</dbReference>
<protein>
    <recommendedName>
        <fullName evidence="2">ferredoxin--NADP(+) reductase</fullName>
        <ecNumber evidence="2">1.18.1.2</ecNumber>
    </recommendedName>
</protein>
<dbReference type="EC" id="1.18.1.2" evidence="2"/>
<dbReference type="PROSITE" id="PS51379">
    <property type="entry name" value="4FE4S_FER_2"/>
    <property type="match status" value="2"/>
</dbReference>
<dbReference type="PRINTS" id="PR00419">
    <property type="entry name" value="ADXRDTASE"/>
</dbReference>
<evidence type="ECO:0000256" key="2">
    <source>
        <dbReference type="ARBA" id="ARBA00013223"/>
    </source>
</evidence>
<evidence type="ECO:0000313" key="11">
    <source>
        <dbReference type="Proteomes" id="UP000037179"/>
    </source>
</evidence>
<dbReference type="InterPro" id="IPR036188">
    <property type="entry name" value="FAD/NAD-bd_sf"/>
</dbReference>
<dbReference type="Proteomes" id="UP000180166">
    <property type="component" value="Chromosome"/>
</dbReference>
<dbReference type="Gene3D" id="3.40.50.720">
    <property type="entry name" value="NAD(P)-binding Rossmann-like Domain"/>
    <property type="match status" value="1"/>
</dbReference>
<evidence type="ECO:0000313" key="12">
    <source>
        <dbReference type="Proteomes" id="UP000180166"/>
    </source>
</evidence>
<evidence type="ECO:0000313" key="9">
    <source>
        <dbReference type="EMBL" id="APA96519.1"/>
    </source>
</evidence>
<reference evidence="9 12" key="3">
    <citation type="submission" date="2016-10" db="EMBL/GenBank/DDBJ databases">
        <title>Genome sequence of Nocardia seriolae strain EM150506, isolated from Anguila japonica.</title>
        <authorList>
            <person name="Han H.-J."/>
        </authorList>
    </citation>
    <scope>NUCLEOTIDE SEQUENCE [LARGE SCALE GENOMIC DNA]</scope>
    <source>
        <strain evidence="9 12">EM150506</strain>
    </source>
</reference>
<feature type="domain" description="4Fe-4S ferredoxin-type" evidence="8">
    <location>
        <begin position="1"/>
        <end position="29"/>
    </location>
</feature>
<sequence length="549" mass="57454">MPYVVTQPCCNDASCVVACPVNCIHPAPGEPGFATAEMLYVDPRTCVDCGNCATACSVDAIVPHTTLTPAQLPFLELNAAYYEDHPHADRTPLALAPPKRKLAPHRPIRVAVVGAGPAGLFAADELLKHVGVAVDVFDRLPTPYGLVRSGVAPDHQAVKGIARLFGAIEGQPGFAYHLGVEVGRDVSHHELADHYHAVIYAVGAPNPKALGIEGEELAGSVAASDLVAWYNGHPDHVTAPASLDTARAVAVGNGNVALDIARILTADPERLAHTDIADDALAALRTSDIREVVVLSRRGPESAACTIGELIGLAALPGVDVGVDTGGTPIRPVDAKTTLLAELAARPATGAARRIVLKFHAAPVRLTGSDRVSGIEIACTRVESGADGTSRVAMTEDTEVIDTGLVLHAIGHRARRLPGLPFDDDAGTIAHQDGRVRPGVYVAGWAKRGPSGYIGTNKGCAEQTVTALLDDLDRGLLPTPGGTRRAFETILTRRAPRAIGSAGWRAIDSAESVLGSATGRPRVKFTTWAELESAARPDHVSSKESRTAR</sequence>
<accession>A0A0B8N2J0</accession>
<dbReference type="PANTHER" id="PTHR48467:SF1">
    <property type="entry name" value="GLUTAMATE SYNTHASE 1 [NADH], CHLOROPLASTIC-LIKE"/>
    <property type="match status" value="1"/>
</dbReference>
<keyword evidence="5" id="KW-0521">NADP</keyword>
<evidence type="ECO:0000256" key="4">
    <source>
        <dbReference type="ARBA" id="ARBA00022827"/>
    </source>
</evidence>
<dbReference type="AlphaFoldDB" id="A0A0B8N2J0"/>
<evidence type="ECO:0000256" key="7">
    <source>
        <dbReference type="ARBA" id="ARBA00047776"/>
    </source>
</evidence>
<dbReference type="RefSeq" id="WP_033087393.1">
    <property type="nucleotide sequence ID" value="NZ_AP017900.1"/>
</dbReference>
<evidence type="ECO:0000256" key="1">
    <source>
        <dbReference type="ARBA" id="ARBA00001974"/>
    </source>
</evidence>
<dbReference type="EMBL" id="BBYQ01000031">
    <property type="protein sequence ID" value="GAP28252.1"/>
    <property type="molecule type" value="Genomic_DNA"/>
</dbReference>
<dbReference type="OrthoDB" id="289202at2"/>
<dbReference type="InterPro" id="IPR055275">
    <property type="entry name" value="Ferredox_Rdtase"/>
</dbReference>
<dbReference type="Gene3D" id="3.50.50.60">
    <property type="entry name" value="FAD/NAD(P)-binding domain"/>
    <property type="match status" value="1"/>
</dbReference>
<name>A0A0B8N2J0_9NOCA</name>
<dbReference type="SUPFAM" id="SSF54862">
    <property type="entry name" value="4Fe-4S ferredoxins"/>
    <property type="match status" value="1"/>
</dbReference>
<dbReference type="GO" id="GO:0004324">
    <property type="term" value="F:ferredoxin-NADP+ reductase activity"/>
    <property type="evidence" value="ECO:0007669"/>
    <property type="project" value="UniProtKB-EC"/>
</dbReference>
<dbReference type="KEGG" id="nsr:NS506_02455"/>
<keyword evidence="3" id="KW-0285">Flavoprotein</keyword>
<keyword evidence="4" id="KW-0274">FAD</keyword>
<dbReference type="SUPFAM" id="SSF51971">
    <property type="entry name" value="Nucleotide-binding domain"/>
    <property type="match status" value="1"/>
</dbReference>
<evidence type="ECO:0000259" key="8">
    <source>
        <dbReference type="PROSITE" id="PS51379"/>
    </source>
</evidence>
<dbReference type="EMBL" id="CP017839">
    <property type="protein sequence ID" value="APA96519.1"/>
    <property type="molecule type" value="Genomic_DNA"/>
</dbReference>
<evidence type="ECO:0000256" key="3">
    <source>
        <dbReference type="ARBA" id="ARBA00022630"/>
    </source>
</evidence>
<keyword evidence="11" id="KW-1185">Reference proteome</keyword>
<dbReference type="Pfam" id="PF07992">
    <property type="entry name" value="Pyr_redox_2"/>
    <property type="match status" value="1"/>
</dbReference>
<keyword evidence="6 9" id="KW-0560">Oxidoreductase</keyword>
<evidence type="ECO:0000313" key="10">
    <source>
        <dbReference type="EMBL" id="GAP28252.1"/>
    </source>
</evidence>
<evidence type="ECO:0000256" key="6">
    <source>
        <dbReference type="ARBA" id="ARBA00023002"/>
    </source>
</evidence>
<proteinExistence type="predicted"/>
<dbReference type="Gene3D" id="3.30.70.20">
    <property type="match status" value="1"/>
</dbReference>
<comment type="cofactor">
    <cofactor evidence="1">
        <name>FAD</name>
        <dbReference type="ChEBI" id="CHEBI:57692"/>
    </cofactor>
</comment>
<gene>
    <name evidence="9" type="ORF">NS506_02455</name>
    <name evidence="10" type="ORF">NSK11_contig00031-0017</name>
</gene>
<feature type="domain" description="4Fe-4S ferredoxin-type" evidence="8">
    <location>
        <begin position="37"/>
        <end position="66"/>
    </location>
</feature>
<dbReference type="PANTHER" id="PTHR48467">
    <property type="entry name" value="GLUTAMATE SYNTHASE 1 [NADH], CHLOROPLASTIC-LIKE"/>
    <property type="match status" value="1"/>
</dbReference>
<dbReference type="GeneID" id="93373195"/>
<reference evidence="11" key="1">
    <citation type="submission" date="2015-07" db="EMBL/GenBank/DDBJ databases">
        <title>Nocardia seriolae U-1 whole genome shotgun sequence.</title>
        <authorList>
            <person name="Imajoh M."/>
            <person name="Fukumoto Y."/>
            <person name="Sukeda M."/>
            <person name="Yamane J."/>
            <person name="Yamasaki K."/>
            <person name="Shimizu M."/>
            <person name="Ohnishi K."/>
            <person name="Oshima S."/>
        </authorList>
    </citation>
    <scope>NUCLEOTIDE SEQUENCE [LARGE SCALE GENOMIC DNA]</scope>
    <source>
        <strain evidence="11">U-1</strain>
    </source>
</reference>
<dbReference type="InterPro" id="IPR017896">
    <property type="entry name" value="4Fe4S_Fe-S-bd"/>
</dbReference>
<dbReference type="SUPFAM" id="SSF51905">
    <property type="entry name" value="FAD/NAD(P)-binding domain"/>
    <property type="match status" value="1"/>
</dbReference>
<organism evidence="9 12">
    <name type="scientific">Nocardia seriolae</name>
    <dbReference type="NCBI Taxonomy" id="37332"/>
    <lineage>
        <taxon>Bacteria</taxon>
        <taxon>Bacillati</taxon>
        <taxon>Actinomycetota</taxon>
        <taxon>Actinomycetes</taxon>
        <taxon>Mycobacteriales</taxon>
        <taxon>Nocardiaceae</taxon>
        <taxon>Nocardia</taxon>
    </lineage>
</organism>
<comment type="catalytic activity">
    <reaction evidence="7">
        <text>2 reduced [2Fe-2S]-[ferredoxin] + NADP(+) + H(+) = 2 oxidized [2Fe-2S]-[ferredoxin] + NADPH</text>
        <dbReference type="Rhea" id="RHEA:20125"/>
        <dbReference type="Rhea" id="RHEA-COMP:10000"/>
        <dbReference type="Rhea" id="RHEA-COMP:10001"/>
        <dbReference type="ChEBI" id="CHEBI:15378"/>
        <dbReference type="ChEBI" id="CHEBI:33737"/>
        <dbReference type="ChEBI" id="CHEBI:33738"/>
        <dbReference type="ChEBI" id="CHEBI:57783"/>
        <dbReference type="ChEBI" id="CHEBI:58349"/>
        <dbReference type="EC" id="1.18.1.2"/>
    </reaction>
</comment>
<dbReference type="InterPro" id="IPR023753">
    <property type="entry name" value="FAD/NAD-binding_dom"/>
</dbReference>
<reference evidence="10 11" key="2">
    <citation type="journal article" date="2016" name="Genome Announc.">
        <title>Draft Genome Sequence of Erythromycin- and Oxytetracycline-Sensitive Nocardia seriolae Strain U-1 (NBRC 110359).</title>
        <authorList>
            <person name="Imajoh M."/>
            <person name="Sukeda M."/>
            <person name="Shimizu M."/>
            <person name="Yamane J."/>
            <person name="Ohnishi K."/>
            <person name="Oshima S."/>
        </authorList>
    </citation>
    <scope>NUCLEOTIDE SEQUENCE [LARGE SCALE GENOMIC DNA]</scope>
    <source>
        <strain evidence="10 11">U-1</strain>
    </source>
</reference>